<name>A0A482ZC98_9ARAC</name>
<feature type="domain" description="Peptidase S1" evidence="5">
    <location>
        <begin position="47"/>
        <end position="287"/>
    </location>
</feature>
<dbReference type="GO" id="GO:0005576">
    <property type="term" value="C:extracellular region"/>
    <property type="evidence" value="ECO:0007669"/>
    <property type="project" value="UniProtKB-SubCell"/>
</dbReference>
<evidence type="ECO:0000259" key="5">
    <source>
        <dbReference type="PROSITE" id="PS50240"/>
    </source>
</evidence>
<keyword evidence="4" id="KW-0732">Signal</keyword>
<comment type="subcellular location">
    <subcellularLocation>
        <location evidence="1">Secreted</location>
    </subcellularLocation>
</comment>
<reference evidence="6" key="1">
    <citation type="submission" date="2017-03" db="EMBL/GenBank/DDBJ databases">
        <authorList>
            <person name="QRISCLOUD D."/>
        </authorList>
    </citation>
    <scope>NUCLEOTIDE SEQUENCE</scope>
</reference>
<dbReference type="PANTHER" id="PTHR24252">
    <property type="entry name" value="ACROSIN-RELATED"/>
    <property type="match status" value="1"/>
</dbReference>
<dbReference type="SUPFAM" id="SSF50494">
    <property type="entry name" value="Trypsin-like serine proteases"/>
    <property type="match status" value="1"/>
</dbReference>
<accession>A0A482ZC98</accession>
<dbReference type="InterPro" id="IPR043504">
    <property type="entry name" value="Peptidase_S1_PA_chymotrypsin"/>
</dbReference>
<dbReference type="EMBL" id="HAGM01000065">
    <property type="protein sequence ID" value="SMD29151.1"/>
    <property type="molecule type" value="Transcribed_RNA"/>
</dbReference>
<dbReference type="Gene3D" id="2.40.10.10">
    <property type="entry name" value="Trypsin-like serine proteases"/>
    <property type="match status" value="1"/>
</dbReference>
<evidence type="ECO:0000313" key="6">
    <source>
        <dbReference type="EMBL" id="SMD29151.1"/>
    </source>
</evidence>
<evidence type="ECO:0000256" key="4">
    <source>
        <dbReference type="SAM" id="SignalP"/>
    </source>
</evidence>
<keyword evidence="2" id="KW-0964">Secreted</keyword>
<dbReference type="PANTHER" id="PTHR24252:SF8">
    <property type="entry name" value="ACROSIN"/>
    <property type="match status" value="1"/>
</dbReference>
<proteinExistence type="predicted"/>
<feature type="chain" id="PRO_5019735884" evidence="4">
    <location>
        <begin position="19"/>
        <end position="289"/>
    </location>
</feature>
<protein>
    <submittedName>
        <fullName evidence="6">U31-Austrotoxin-Ht1a_1</fullName>
    </submittedName>
</protein>
<dbReference type="Pfam" id="PF00089">
    <property type="entry name" value="Trypsin"/>
    <property type="match status" value="1"/>
</dbReference>
<evidence type="ECO:0000256" key="1">
    <source>
        <dbReference type="ARBA" id="ARBA00004613"/>
    </source>
</evidence>
<dbReference type="FunFam" id="2.40.10.10:FF:000038">
    <property type="entry name" value="Serine protease"/>
    <property type="match status" value="1"/>
</dbReference>
<dbReference type="CDD" id="cd00190">
    <property type="entry name" value="Tryp_SPc"/>
    <property type="match status" value="1"/>
</dbReference>
<dbReference type="PRINTS" id="PR00722">
    <property type="entry name" value="CHYMOTRYPSIN"/>
</dbReference>
<dbReference type="InterPro" id="IPR001254">
    <property type="entry name" value="Trypsin_dom"/>
</dbReference>
<organism evidence="6">
    <name type="scientific">Hickmania troglodytes</name>
    <dbReference type="NCBI Taxonomy" id="489260"/>
    <lineage>
        <taxon>Eukaryota</taxon>
        <taxon>Metazoa</taxon>
        <taxon>Ecdysozoa</taxon>
        <taxon>Arthropoda</taxon>
        <taxon>Chelicerata</taxon>
        <taxon>Arachnida</taxon>
        <taxon>Araneae</taxon>
        <taxon>Araneomorphae</taxon>
        <taxon>Austrochilidae</taxon>
        <taxon>Hickmania</taxon>
    </lineage>
</organism>
<dbReference type="GO" id="GO:0006508">
    <property type="term" value="P:proteolysis"/>
    <property type="evidence" value="ECO:0007669"/>
    <property type="project" value="InterPro"/>
</dbReference>
<dbReference type="InterPro" id="IPR009003">
    <property type="entry name" value="Peptidase_S1_PA"/>
</dbReference>
<dbReference type="SMART" id="SM00020">
    <property type="entry name" value="Tryp_SPc"/>
    <property type="match status" value="1"/>
</dbReference>
<sequence>MLLPIGLSIICWLNTVTAAPPPRTSRVTISDAECGKSSFSLSSAYRIVGGGHTTPGEFPWMVSLIEKSSGKFYHACGGAILNLNWVLTAAHCIASGPDDYRVLSGLHKLSKSTAENVRFHKVSKIISHKGYTNETFENDIALLKLLQPIDITGCEDYVNNICLPKTTKEPRGSAIVTGWGHEKKGGKDSDTLKAVKVPLVARKSCNDAYRTDPSDPDDIKLTMICAGHDAKDSCQNDSGGPLFQYDKNGIATIIGVVSHGTGCGHPKFPGVYTRVSSFIPWIEDQIAKN</sequence>
<reference evidence="6" key="2">
    <citation type="submission" date="2019-04" db="EMBL/GenBank/DDBJ databases">
        <title>Unravelling the molecular evolution of spider venoms.</title>
        <authorList>
            <person name="Pineda S."/>
        </authorList>
    </citation>
    <scope>NUCLEOTIDE SEQUENCE</scope>
</reference>
<dbReference type="InterPro" id="IPR001314">
    <property type="entry name" value="Peptidase_S1A"/>
</dbReference>
<dbReference type="AlphaFoldDB" id="A0A482ZC98"/>
<evidence type="ECO:0000256" key="3">
    <source>
        <dbReference type="ARBA" id="ARBA00023157"/>
    </source>
</evidence>
<evidence type="ECO:0000256" key="2">
    <source>
        <dbReference type="ARBA" id="ARBA00022525"/>
    </source>
</evidence>
<dbReference type="PROSITE" id="PS50240">
    <property type="entry name" value="TRYPSIN_DOM"/>
    <property type="match status" value="1"/>
</dbReference>
<feature type="signal peptide" evidence="4">
    <location>
        <begin position="1"/>
        <end position="18"/>
    </location>
</feature>
<dbReference type="PROSITE" id="PS00134">
    <property type="entry name" value="TRYPSIN_HIS"/>
    <property type="match status" value="1"/>
</dbReference>
<dbReference type="InterPro" id="IPR018114">
    <property type="entry name" value="TRYPSIN_HIS"/>
</dbReference>
<dbReference type="GO" id="GO:0004252">
    <property type="term" value="F:serine-type endopeptidase activity"/>
    <property type="evidence" value="ECO:0007669"/>
    <property type="project" value="InterPro"/>
</dbReference>
<keyword evidence="3" id="KW-1015">Disulfide bond</keyword>